<dbReference type="SUPFAM" id="SSF53597">
    <property type="entry name" value="Dihydrofolate reductase-like"/>
    <property type="match status" value="1"/>
</dbReference>
<dbReference type="EMBL" id="CP012154">
    <property type="protein sequence ID" value="AKS40725.1"/>
    <property type="molecule type" value="Genomic_DNA"/>
</dbReference>
<evidence type="ECO:0000256" key="4">
    <source>
        <dbReference type="ARBA" id="ARBA00022563"/>
    </source>
</evidence>
<dbReference type="EC" id="1.5.1.3" evidence="3 8"/>
<dbReference type="GO" id="GO:0006730">
    <property type="term" value="P:one-carbon metabolic process"/>
    <property type="evidence" value="ECO:0007669"/>
    <property type="project" value="UniProtKB-KW"/>
</dbReference>
<evidence type="ECO:0000256" key="5">
    <source>
        <dbReference type="ARBA" id="ARBA00022857"/>
    </source>
</evidence>
<organism evidence="9 10">
    <name type="scientific">Wenzhouxiangella marina</name>
    <dbReference type="NCBI Taxonomy" id="1579979"/>
    <lineage>
        <taxon>Bacteria</taxon>
        <taxon>Pseudomonadati</taxon>
        <taxon>Pseudomonadota</taxon>
        <taxon>Gammaproteobacteria</taxon>
        <taxon>Chromatiales</taxon>
        <taxon>Wenzhouxiangellaceae</taxon>
        <taxon>Wenzhouxiangella</taxon>
    </lineage>
</organism>
<dbReference type="PANTHER" id="PTHR48069">
    <property type="entry name" value="DIHYDROFOLATE REDUCTASE"/>
    <property type="match status" value="1"/>
</dbReference>
<keyword evidence="5 8" id="KW-0521">NADP</keyword>
<comment type="similarity">
    <text evidence="2 8">Belongs to the dihydrofolate reductase family.</text>
</comment>
<dbReference type="UniPathway" id="UPA00077">
    <property type="reaction ID" value="UER00158"/>
</dbReference>
<dbReference type="GO" id="GO:0046655">
    <property type="term" value="P:folic acid metabolic process"/>
    <property type="evidence" value="ECO:0007669"/>
    <property type="project" value="TreeGrafter"/>
</dbReference>
<dbReference type="Proteomes" id="UP000066624">
    <property type="component" value="Chromosome"/>
</dbReference>
<name>A0A0K0XSU3_9GAMM</name>
<dbReference type="PROSITE" id="PS51330">
    <property type="entry name" value="DHFR_2"/>
    <property type="match status" value="1"/>
</dbReference>
<reference evidence="9 10" key="1">
    <citation type="submission" date="2015-07" db="EMBL/GenBank/DDBJ databases">
        <authorList>
            <person name="Noorani M."/>
        </authorList>
    </citation>
    <scope>NUCLEOTIDE SEQUENCE [LARGE SCALE GENOMIC DNA]</scope>
    <source>
        <strain evidence="9 10">KCTC 42284</strain>
    </source>
</reference>
<dbReference type="GO" id="GO:0016301">
    <property type="term" value="F:kinase activity"/>
    <property type="evidence" value="ECO:0007669"/>
    <property type="project" value="UniProtKB-KW"/>
</dbReference>
<dbReference type="InterPro" id="IPR012259">
    <property type="entry name" value="DHFR"/>
</dbReference>
<dbReference type="RefSeq" id="WP_049724414.1">
    <property type="nucleotide sequence ID" value="NZ_CP012154.1"/>
</dbReference>
<comment type="function">
    <text evidence="7 8">Key enzyme in folate metabolism. Catalyzes an essential reaction for de novo glycine and purine synthesis, and for DNA precursor synthesis.</text>
</comment>
<dbReference type="FunFam" id="3.40.430.10:FF:000001">
    <property type="entry name" value="Dihydrofolate reductase"/>
    <property type="match status" value="1"/>
</dbReference>
<dbReference type="PRINTS" id="PR00070">
    <property type="entry name" value="DHFR"/>
</dbReference>
<comment type="catalytic activity">
    <reaction evidence="8">
        <text>(6S)-5,6,7,8-tetrahydrofolate + NADP(+) = 7,8-dihydrofolate + NADPH + H(+)</text>
        <dbReference type="Rhea" id="RHEA:15009"/>
        <dbReference type="ChEBI" id="CHEBI:15378"/>
        <dbReference type="ChEBI" id="CHEBI:57451"/>
        <dbReference type="ChEBI" id="CHEBI:57453"/>
        <dbReference type="ChEBI" id="CHEBI:57783"/>
        <dbReference type="ChEBI" id="CHEBI:58349"/>
        <dbReference type="EC" id="1.5.1.3"/>
    </reaction>
</comment>
<dbReference type="GO" id="GO:0046654">
    <property type="term" value="P:tetrahydrofolate biosynthetic process"/>
    <property type="evidence" value="ECO:0007669"/>
    <property type="project" value="UniProtKB-UniPathway"/>
</dbReference>
<evidence type="ECO:0000256" key="8">
    <source>
        <dbReference type="PIRNR" id="PIRNR000194"/>
    </source>
</evidence>
<dbReference type="Pfam" id="PF00186">
    <property type="entry name" value="DHFR_1"/>
    <property type="match status" value="1"/>
</dbReference>
<keyword evidence="9" id="KW-0418">Kinase</keyword>
<dbReference type="InterPro" id="IPR024072">
    <property type="entry name" value="DHFR-like_dom_sf"/>
</dbReference>
<protein>
    <recommendedName>
        <fullName evidence="3 8">Dihydrofolate reductase</fullName>
        <ecNumber evidence="3 8">1.5.1.3</ecNumber>
    </recommendedName>
</protein>
<proteinExistence type="inferred from homology"/>
<dbReference type="Gene3D" id="3.40.430.10">
    <property type="entry name" value="Dihydrofolate Reductase, subunit A"/>
    <property type="match status" value="1"/>
</dbReference>
<evidence type="ECO:0000256" key="3">
    <source>
        <dbReference type="ARBA" id="ARBA00012856"/>
    </source>
</evidence>
<accession>A0A0K0XSU3</accession>
<keyword evidence="4 8" id="KW-0554">One-carbon metabolism</keyword>
<evidence type="ECO:0000313" key="9">
    <source>
        <dbReference type="EMBL" id="AKS40725.1"/>
    </source>
</evidence>
<dbReference type="InterPro" id="IPR001796">
    <property type="entry name" value="DHFR_dom"/>
</dbReference>
<dbReference type="PIRSF" id="PIRSF000194">
    <property type="entry name" value="DHFR"/>
    <property type="match status" value="1"/>
</dbReference>
<keyword evidence="6 8" id="KW-0560">Oxidoreductase</keyword>
<gene>
    <name evidence="9" type="ORF">WM2015_342</name>
</gene>
<dbReference type="GO" id="GO:0046452">
    <property type="term" value="P:dihydrofolate metabolic process"/>
    <property type="evidence" value="ECO:0007669"/>
    <property type="project" value="TreeGrafter"/>
</dbReference>
<comment type="pathway">
    <text evidence="1 8">Cofactor biosynthesis; tetrahydrofolate biosynthesis; 5,6,7,8-tetrahydrofolate from 7,8-dihydrofolate: step 1/1.</text>
</comment>
<dbReference type="PATRIC" id="fig|1579979.3.peg.346"/>
<dbReference type="GO" id="GO:0070401">
    <property type="term" value="F:NADP+ binding"/>
    <property type="evidence" value="ECO:0007669"/>
    <property type="project" value="UniProtKB-ARBA"/>
</dbReference>
<dbReference type="GO" id="GO:0004146">
    <property type="term" value="F:dihydrofolate reductase activity"/>
    <property type="evidence" value="ECO:0007669"/>
    <property type="project" value="UniProtKB-EC"/>
</dbReference>
<dbReference type="CDD" id="cd00209">
    <property type="entry name" value="DHFR"/>
    <property type="match status" value="1"/>
</dbReference>
<keyword evidence="10" id="KW-1185">Reference proteome</keyword>
<dbReference type="AlphaFoldDB" id="A0A0K0XSU3"/>
<dbReference type="KEGG" id="wma:WM2015_342"/>
<dbReference type="PANTHER" id="PTHR48069:SF3">
    <property type="entry name" value="DIHYDROFOLATE REDUCTASE"/>
    <property type="match status" value="1"/>
</dbReference>
<evidence type="ECO:0000256" key="6">
    <source>
        <dbReference type="ARBA" id="ARBA00023002"/>
    </source>
</evidence>
<dbReference type="OrthoDB" id="9804315at2"/>
<evidence type="ECO:0000313" key="10">
    <source>
        <dbReference type="Proteomes" id="UP000066624"/>
    </source>
</evidence>
<evidence type="ECO:0000256" key="2">
    <source>
        <dbReference type="ARBA" id="ARBA00009539"/>
    </source>
</evidence>
<sequence length="172" mass="18575">MESKRGQQGGRVVLVAAMTSSRIIGRDGGMPWHLPADLEHFKAVTMGHPVIMGRRTFESIGRALPGRLNVVVSRGRPDLPEGVVLAASLDQALATVSDAAEVMIIGGGEIYRQALGLAERLELTLIGADIEGDTRFPAFALAEWRLVRMTARPADAANAHPLRFVSLERIRS</sequence>
<dbReference type="STRING" id="1579979.WM2015_342"/>
<keyword evidence="9" id="KW-0808">Transferase</keyword>
<evidence type="ECO:0000256" key="1">
    <source>
        <dbReference type="ARBA" id="ARBA00004903"/>
    </source>
</evidence>
<dbReference type="GO" id="GO:0005829">
    <property type="term" value="C:cytosol"/>
    <property type="evidence" value="ECO:0007669"/>
    <property type="project" value="TreeGrafter"/>
</dbReference>
<evidence type="ECO:0000256" key="7">
    <source>
        <dbReference type="ARBA" id="ARBA00025067"/>
    </source>
</evidence>